<accession>A0A061HE60</accession>
<gene>
    <name evidence="1" type="ORF">BGT96224_Ac30448</name>
    <name evidence="2" type="ORF">BGT96224V2_LOCUS4737</name>
</gene>
<sequence length="289" mass="33315">MQLDWTANHPRTFRLTRPHQSSSPEAHKDIYMASSPIQHEGTYIKIYCSASRSIESLWGFASKGATEIQRDYAIGFQQDVKLEENCLKNLRQDFYQANSISKSHKGIEIQARPLIRREICTGGTIYSLAMQGRISLTALNNVHIFHRWVNDVRVQYDEELEMASIVLGGQFLTVQRTLYDDIGLAWHQGNLDIFQKQQFTDFWMESDKMARGYPRNHLIIDLVANHFWVVGAIMRTLESQKTHDMASGSWDQPLSHEQELHHIQQLLAQLCQSGTKFTQVQATDYFAIP</sequence>
<dbReference type="EMBL" id="UIGY01000132">
    <property type="protein sequence ID" value="SUZ11563.1"/>
    <property type="molecule type" value="Genomic_DNA"/>
</dbReference>
<evidence type="ECO:0000313" key="1">
    <source>
        <dbReference type="EMBL" id="EPQ63657.1"/>
    </source>
</evidence>
<evidence type="ECO:0000313" key="3">
    <source>
        <dbReference type="Proteomes" id="UP000053110"/>
    </source>
</evidence>
<organism evidence="2">
    <name type="scientific">Blumeria graminis f. sp. tritici 96224</name>
    <dbReference type="NCBI Taxonomy" id="1268274"/>
    <lineage>
        <taxon>Eukaryota</taxon>
        <taxon>Fungi</taxon>
        <taxon>Dikarya</taxon>
        <taxon>Ascomycota</taxon>
        <taxon>Pezizomycotina</taxon>
        <taxon>Leotiomycetes</taxon>
        <taxon>Erysiphales</taxon>
        <taxon>Erysiphaceae</taxon>
        <taxon>Blumeria</taxon>
    </lineage>
</organism>
<name>A0A061HE60_BLUGR</name>
<reference evidence="2" key="3">
    <citation type="submission" date="2018-07" db="EMBL/GenBank/DDBJ databases">
        <authorList>
            <person name="Quirk P.G."/>
            <person name="Krulwich T.A."/>
        </authorList>
    </citation>
    <scope>NUCLEOTIDE SEQUENCE</scope>
    <source>
        <strain evidence="2">96224</strain>
    </source>
</reference>
<dbReference type="Proteomes" id="UP000053110">
    <property type="component" value="Unassembled WGS sequence"/>
</dbReference>
<proteinExistence type="predicted"/>
<reference evidence="3" key="1">
    <citation type="journal article" date="2013" name="Nat. Genet.">
        <title>The wheat powdery mildew genome shows the unique evolution of an obligate biotroph.</title>
        <authorList>
            <person name="Wicker T."/>
            <person name="Oberhaensli S."/>
            <person name="Parlange F."/>
            <person name="Buchmann J.P."/>
            <person name="Shatalina M."/>
            <person name="Roffler S."/>
            <person name="Ben-David R."/>
            <person name="Dolezel J."/>
            <person name="Simkova H."/>
            <person name="Schulze-Lefert P."/>
            <person name="Spanu P.D."/>
            <person name="Bruggmann R."/>
            <person name="Amselem J."/>
            <person name="Quesneville H."/>
            <person name="Ver Loren van Themaat E."/>
            <person name="Paape T."/>
            <person name="Shimizu K.K."/>
            <person name="Keller B."/>
        </authorList>
    </citation>
    <scope>NUCLEOTIDE SEQUENCE [LARGE SCALE GENOMIC DNA]</scope>
    <source>
        <strain evidence="3">96224</strain>
    </source>
</reference>
<dbReference type="AlphaFoldDB" id="A0A061HE60"/>
<feature type="non-terminal residue" evidence="2">
    <location>
        <position position="289"/>
    </location>
</feature>
<protein>
    <submittedName>
        <fullName evidence="2">BgtAc-30448</fullName>
    </submittedName>
</protein>
<evidence type="ECO:0000313" key="2">
    <source>
        <dbReference type="EMBL" id="SUZ11563.1"/>
    </source>
</evidence>
<reference evidence="1" key="2">
    <citation type="submission" date="2013-01" db="EMBL/GenBank/DDBJ databases">
        <title>The wheat powdery mildew genome reveals unique evolution of an obligate biotroph.</title>
        <authorList>
            <person name="Oberhaensli S."/>
            <person name="Wicker T."/>
            <person name="Keller B."/>
        </authorList>
    </citation>
    <scope>NUCLEOTIDE SEQUENCE</scope>
    <source>
        <strain evidence="1">96224</strain>
    </source>
</reference>
<dbReference type="EMBL" id="KE375104">
    <property type="protein sequence ID" value="EPQ63657.1"/>
    <property type="molecule type" value="Genomic_DNA"/>
</dbReference>
<dbReference type="HOGENOM" id="CLU_056196_3_1_1"/>